<dbReference type="AlphaFoldDB" id="A0A2T2P912"/>
<dbReference type="Proteomes" id="UP000240883">
    <property type="component" value="Unassembled WGS sequence"/>
</dbReference>
<reference evidence="2 3" key="1">
    <citation type="journal article" date="2018" name="Front. Microbiol.">
        <title>Genome-Wide Analysis of Corynespora cassiicola Leaf Fall Disease Putative Effectors.</title>
        <authorList>
            <person name="Lopez D."/>
            <person name="Ribeiro S."/>
            <person name="Label P."/>
            <person name="Fumanal B."/>
            <person name="Venisse J.S."/>
            <person name="Kohler A."/>
            <person name="de Oliveira R.R."/>
            <person name="Labutti K."/>
            <person name="Lipzen A."/>
            <person name="Lail K."/>
            <person name="Bauer D."/>
            <person name="Ohm R.A."/>
            <person name="Barry K.W."/>
            <person name="Spatafora J."/>
            <person name="Grigoriev I.V."/>
            <person name="Martin F.M."/>
            <person name="Pujade-Renaud V."/>
        </authorList>
    </citation>
    <scope>NUCLEOTIDE SEQUENCE [LARGE SCALE GENOMIC DNA]</scope>
    <source>
        <strain evidence="2 3">Philippines</strain>
    </source>
</reference>
<evidence type="ECO:0000256" key="1">
    <source>
        <dbReference type="SAM" id="MobiDB-lite"/>
    </source>
</evidence>
<feature type="compositionally biased region" description="Pro residues" evidence="1">
    <location>
        <begin position="34"/>
        <end position="49"/>
    </location>
</feature>
<sequence length="534" mass="59138">MPPKRATRRTASTAAVPSTSRGCTTRAQSHQIPSLPPPPLPQPPPPPPASVSKSETLSKYAIASHHDIRSVYFSSIESSLVGALMATNFPVEFTAHAPAPETVPKQGPKRKRDDNTTASLNIAYGTAARPKKRLDLKSVGLAKKRKEAPISTEDEKRLKKKGKTAAEPQAGKYEWEEELEASNNDLALLSEALGEAKLVVQVEPERDSSLLVEAVKAEPEKDPSLPAEAIEVEPERDPFPPEEATFDTGSLAFEPFAAVEVSEESAPEVARHVTLSPLTSHEFFFEYTVHQKIWTGAEDDYEPTLDPSLPENPLAFRSLATANFLASQFQQNSAAHSAGVHWHRWVHTTSNNGCALHQGSFSGLETPEKRSWVRIWVDRNMVPSTATRPIEYQYTVAAVPPPTVRATMYVIRLWRLVEESSVADDDSRVVIDVDADPLRVQYPFPDPEIPEIYTDLGLANRMAARLQIELSHEASPQGPVHMRWQEVNRVELEVKAQALGCERCWNSRFNGKGHGAARFELVVEKKKVWGPRNV</sequence>
<gene>
    <name evidence="2" type="ORF">BS50DRAFT_580971</name>
</gene>
<evidence type="ECO:0000313" key="3">
    <source>
        <dbReference type="Proteomes" id="UP000240883"/>
    </source>
</evidence>
<feature type="compositionally biased region" description="Low complexity" evidence="1">
    <location>
        <begin position="9"/>
        <end position="21"/>
    </location>
</feature>
<dbReference type="EMBL" id="KZ678128">
    <property type="protein sequence ID" value="PSN74127.1"/>
    <property type="molecule type" value="Genomic_DNA"/>
</dbReference>
<organism evidence="2 3">
    <name type="scientific">Corynespora cassiicola Philippines</name>
    <dbReference type="NCBI Taxonomy" id="1448308"/>
    <lineage>
        <taxon>Eukaryota</taxon>
        <taxon>Fungi</taxon>
        <taxon>Dikarya</taxon>
        <taxon>Ascomycota</taxon>
        <taxon>Pezizomycotina</taxon>
        <taxon>Dothideomycetes</taxon>
        <taxon>Pleosporomycetidae</taxon>
        <taxon>Pleosporales</taxon>
        <taxon>Corynesporascaceae</taxon>
        <taxon>Corynespora</taxon>
    </lineage>
</organism>
<dbReference type="OrthoDB" id="3785701at2759"/>
<feature type="region of interest" description="Disordered" evidence="1">
    <location>
        <begin position="1"/>
        <end position="55"/>
    </location>
</feature>
<name>A0A2T2P912_CORCC</name>
<accession>A0A2T2P912</accession>
<keyword evidence="3" id="KW-1185">Reference proteome</keyword>
<feature type="compositionally biased region" description="Polar residues" evidence="1">
    <location>
        <begin position="22"/>
        <end position="32"/>
    </location>
</feature>
<evidence type="ECO:0000313" key="2">
    <source>
        <dbReference type="EMBL" id="PSN74127.1"/>
    </source>
</evidence>
<feature type="region of interest" description="Disordered" evidence="1">
    <location>
        <begin position="143"/>
        <end position="173"/>
    </location>
</feature>
<protein>
    <submittedName>
        <fullName evidence="2">Uncharacterized protein</fullName>
    </submittedName>
</protein>
<proteinExistence type="predicted"/>
<feature type="region of interest" description="Disordered" evidence="1">
    <location>
        <begin position="97"/>
        <end position="117"/>
    </location>
</feature>